<dbReference type="AlphaFoldDB" id="A0A9X2W736"/>
<name>A0A9X2W736_9ENTR</name>
<comment type="caution">
    <text evidence="2">The sequence shown here is derived from an EMBL/GenBank/DDBJ whole genome shotgun (WGS) entry which is preliminary data.</text>
</comment>
<evidence type="ECO:0000259" key="1">
    <source>
        <dbReference type="Pfam" id="PF22294"/>
    </source>
</evidence>
<proteinExistence type="predicted"/>
<evidence type="ECO:0000313" key="3">
    <source>
        <dbReference type="Proteomes" id="UP001150641"/>
    </source>
</evidence>
<keyword evidence="3" id="KW-1185">Reference proteome</keyword>
<accession>A0A9X2W736</accession>
<evidence type="ECO:0000313" key="2">
    <source>
        <dbReference type="EMBL" id="MCT4701792.1"/>
    </source>
</evidence>
<organism evidence="2 3">
    <name type="scientific">Dryocola boscaweniae</name>
    <dbReference type="NCBI Taxonomy" id="2925397"/>
    <lineage>
        <taxon>Bacteria</taxon>
        <taxon>Pseudomonadati</taxon>
        <taxon>Pseudomonadota</taxon>
        <taxon>Gammaproteobacteria</taxon>
        <taxon>Enterobacterales</taxon>
        <taxon>Enterobacteriaceae</taxon>
        <taxon>Dryocola</taxon>
    </lineage>
</organism>
<gene>
    <name evidence="2" type="ORF">MUA00_08230</name>
</gene>
<dbReference type="InterPro" id="IPR054239">
    <property type="entry name" value="DUF6966"/>
</dbReference>
<feature type="domain" description="DUF6966" evidence="1">
    <location>
        <begin position="23"/>
        <end position="71"/>
    </location>
</feature>
<protein>
    <recommendedName>
        <fullName evidence="1">DUF6966 domain-containing protein</fullName>
    </recommendedName>
</protein>
<dbReference type="EMBL" id="JALHAP010000075">
    <property type="protein sequence ID" value="MCT4701792.1"/>
    <property type="molecule type" value="Genomic_DNA"/>
</dbReference>
<dbReference type="Pfam" id="PF22294">
    <property type="entry name" value="DUF6966"/>
    <property type="match status" value="1"/>
</dbReference>
<dbReference type="RefSeq" id="WP_271122608.1">
    <property type="nucleotide sequence ID" value="NZ_JALHAN010000062.1"/>
</dbReference>
<reference evidence="2" key="1">
    <citation type="submission" date="2022-03" db="EMBL/GenBank/DDBJ databases">
        <title>Proposal of a novel genus Dryocolo and two novel species.</title>
        <authorList>
            <person name="Maddock D.W."/>
            <person name="Brady C.L."/>
            <person name="Denman S."/>
            <person name="Arnold D."/>
        </authorList>
    </citation>
    <scope>NUCLEOTIDE SEQUENCE</scope>
    <source>
        <strain evidence="2">H6W4</strain>
    </source>
</reference>
<dbReference type="Proteomes" id="UP001150641">
    <property type="component" value="Unassembled WGS sequence"/>
</dbReference>
<sequence>MNKDKLLVMQSKLKRMALLLNTGGYPDWANGLTELADKIVISPDIARTELLGLYGGMGSLNDLLLYKNGVLLFDENEELDCLRTEVFNLASYA</sequence>